<evidence type="ECO:0000313" key="8">
    <source>
        <dbReference type="EMBL" id="SDE21103.1"/>
    </source>
</evidence>
<keyword evidence="7" id="KW-0472">Membrane</keyword>
<feature type="transmembrane region" description="Helical" evidence="7">
    <location>
        <begin position="35"/>
        <end position="54"/>
    </location>
</feature>
<keyword evidence="7" id="KW-1133">Transmembrane helix</keyword>
<keyword evidence="5" id="KW-0233">DNA recombination</keyword>
<evidence type="ECO:0000256" key="1">
    <source>
        <dbReference type="ARBA" id="ARBA00003416"/>
    </source>
</evidence>
<proteinExistence type="inferred from homology"/>
<dbReference type="STRING" id="637679.GCA_001550055_03494"/>
<protein>
    <recommendedName>
        <fullName evidence="3">DNA recombination protein RmuC homolog</fullName>
    </recommendedName>
</protein>
<evidence type="ECO:0000256" key="6">
    <source>
        <dbReference type="SAM" id="Coils"/>
    </source>
</evidence>
<dbReference type="Proteomes" id="UP000183685">
    <property type="component" value="Unassembled WGS sequence"/>
</dbReference>
<dbReference type="PANTHER" id="PTHR30563">
    <property type="entry name" value="DNA RECOMBINATION PROTEIN RMUC"/>
    <property type="match status" value="1"/>
</dbReference>
<name>A0A1G7B254_9PROT</name>
<keyword evidence="4 6" id="KW-0175">Coiled coil</keyword>
<evidence type="ECO:0000256" key="5">
    <source>
        <dbReference type="ARBA" id="ARBA00023172"/>
    </source>
</evidence>
<feature type="coiled-coil region" evidence="6">
    <location>
        <begin position="131"/>
        <end position="158"/>
    </location>
</feature>
<evidence type="ECO:0000256" key="3">
    <source>
        <dbReference type="ARBA" id="ARBA00021840"/>
    </source>
</evidence>
<evidence type="ECO:0000256" key="2">
    <source>
        <dbReference type="ARBA" id="ARBA00009840"/>
    </source>
</evidence>
<dbReference type="EMBL" id="FNAK01000005">
    <property type="protein sequence ID" value="SDE21103.1"/>
    <property type="molecule type" value="Genomic_DNA"/>
</dbReference>
<reference evidence="8 9" key="1">
    <citation type="submission" date="2016-10" db="EMBL/GenBank/DDBJ databases">
        <authorList>
            <person name="de Groot N.N."/>
        </authorList>
    </citation>
    <scope>NUCLEOTIDE SEQUENCE [LARGE SCALE GENOMIC DNA]</scope>
    <source>
        <strain evidence="8 9">CGMCC 1.9109</strain>
    </source>
</reference>
<sequence>MVGWGICSCARAGGGLGVIDAFGRLSMSGNIVDPVSLIILALLGFVIVGILMTWRRLSAVSAKLDGGDAVTQLMQIEAGLRYMNEQAGEREKGIREEFRGNREELSKAITALGETVRKLGADQSTQQQQFRDKLDEKMKELRTENSQKLDEMRKTVDEKLQTTLEKRLSESFKTVSERLEQVHKGLGEMQSLATGVGDLKRVLTNVKSRGTFGEVQLELLIEDVLTPNQYVANYDCGRKGTHVEFGIRMPGTDAEVFLPVDAKFPTEDYERLLTAVEAGDTDGIAASQKMLANRVKGFAKDIATKYINPPYTTPSAILFLPTEGLYAEMLRIPGYVEGLQREFNVTVTGPTNFQVLLTTFRMGFQQMAMQAQAQEVWQVLGAVKNEFERYGDQITAMGKNVEAMEKHIEKLGTRRNQMLRALKSVEQVEDGTAQALLGDDSE</sequence>
<organism evidence="8 9">
    <name type="scientific">Kordiimonas lacus</name>
    <dbReference type="NCBI Taxonomy" id="637679"/>
    <lineage>
        <taxon>Bacteria</taxon>
        <taxon>Pseudomonadati</taxon>
        <taxon>Pseudomonadota</taxon>
        <taxon>Alphaproteobacteria</taxon>
        <taxon>Kordiimonadales</taxon>
        <taxon>Kordiimonadaceae</taxon>
        <taxon>Kordiimonas</taxon>
    </lineage>
</organism>
<evidence type="ECO:0000313" key="9">
    <source>
        <dbReference type="Proteomes" id="UP000183685"/>
    </source>
</evidence>
<dbReference type="GO" id="GO:0006310">
    <property type="term" value="P:DNA recombination"/>
    <property type="evidence" value="ECO:0007669"/>
    <property type="project" value="UniProtKB-KW"/>
</dbReference>
<keyword evidence="9" id="KW-1185">Reference proteome</keyword>
<evidence type="ECO:0000256" key="4">
    <source>
        <dbReference type="ARBA" id="ARBA00023054"/>
    </source>
</evidence>
<dbReference type="Pfam" id="PF02646">
    <property type="entry name" value="RmuC"/>
    <property type="match status" value="1"/>
</dbReference>
<dbReference type="InterPro" id="IPR003798">
    <property type="entry name" value="DNA_recombination_RmuC"/>
</dbReference>
<dbReference type="Gene3D" id="1.20.120.20">
    <property type="entry name" value="Apolipoprotein"/>
    <property type="match status" value="1"/>
</dbReference>
<gene>
    <name evidence="8" type="ORF">SAMN04488071_2328</name>
</gene>
<accession>A0A1G7B254</accession>
<evidence type="ECO:0000256" key="7">
    <source>
        <dbReference type="SAM" id="Phobius"/>
    </source>
</evidence>
<comment type="function">
    <text evidence="1">Involved in DNA recombination.</text>
</comment>
<dbReference type="AlphaFoldDB" id="A0A1G7B254"/>
<dbReference type="OrthoDB" id="370725at2"/>
<comment type="similarity">
    <text evidence="2">Belongs to the RmuC family.</text>
</comment>
<dbReference type="PANTHER" id="PTHR30563:SF0">
    <property type="entry name" value="DNA RECOMBINATION PROTEIN RMUC"/>
    <property type="match status" value="1"/>
</dbReference>
<keyword evidence="7" id="KW-0812">Transmembrane</keyword>